<gene>
    <name evidence="1" type="ORF">JBS370_LOCUS41748</name>
</gene>
<dbReference type="GO" id="GO:0003824">
    <property type="term" value="F:catalytic activity"/>
    <property type="evidence" value="ECO:0007669"/>
    <property type="project" value="InterPro"/>
</dbReference>
<dbReference type="Proteomes" id="UP000663836">
    <property type="component" value="Unassembled WGS sequence"/>
</dbReference>
<name>A0A820KIB4_9BILA</name>
<sequence>MDLQTLFKSIGTIANMTELVLNANLPLSQLHRLDWMTKDQESSHMNIFQSYSSNGTTVTLYPMQIRTFQITIN</sequence>
<dbReference type="SUPFAM" id="SSF74650">
    <property type="entry name" value="Galactose mutarotase-like"/>
    <property type="match status" value="1"/>
</dbReference>
<dbReference type="AlphaFoldDB" id="A0A820KIB4"/>
<dbReference type="EMBL" id="CAJOBD010048743">
    <property type="protein sequence ID" value="CAF4344831.1"/>
    <property type="molecule type" value="Genomic_DNA"/>
</dbReference>
<proteinExistence type="predicted"/>
<protein>
    <submittedName>
        <fullName evidence="1">Uncharacterized protein</fullName>
    </submittedName>
</protein>
<dbReference type="Gene3D" id="2.60.40.1360">
    <property type="match status" value="1"/>
</dbReference>
<reference evidence="1" key="1">
    <citation type="submission" date="2021-02" db="EMBL/GenBank/DDBJ databases">
        <authorList>
            <person name="Nowell W R."/>
        </authorList>
    </citation>
    <scope>NUCLEOTIDE SEQUENCE</scope>
</reference>
<comment type="caution">
    <text evidence="1">The sequence shown here is derived from an EMBL/GenBank/DDBJ whole genome shotgun (WGS) entry which is preliminary data.</text>
</comment>
<organism evidence="1 2">
    <name type="scientific">Rotaria sordida</name>
    <dbReference type="NCBI Taxonomy" id="392033"/>
    <lineage>
        <taxon>Eukaryota</taxon>
        <taxon>Metazoa</taxon>
        <taxon>Spiralia</taxon>
        <taxon>Gnathifera</taxon>
        <taxon>Rotifera</taxon>
        <taxon>Eurotatoria</taxon>
        <taxon>Bdelloidea</taxon>
        <taxon>Philodinida</taxon>
        <taxon>Philodinidae</taxon>
        <taxon>Rotaria</taxon>
    </lineage>
</organism>
<evidence type="ECO:0000313" key="1">
    <source>
        <dbReference type="EMBL" id="CAF4344831.1"/>
    </source>
</evidence>
<dbReference type="GO" id="GO:0030246">
    <property type="term" value="F:carbohydrate binding"/>
    <property type="evidence" value="ECO:0007669"/>
    <property type="project" value="InterPro"/>
</dbReference>
<accession>A0A820KIB4</accession>
<evidence type="ECO:0000313" key="2">
    <source>
        <dbReference type="Proteomes" id="UP000663836"/>
    </source>
</evidence>
<dbReference type="InterPro" id="IPR011013">
    <property type="entry name" value="Gal_mutarotase_sf_dom"/>
</dbReference>
<dbReference type="GO" id="GO:0005975">
    <property type="term" value="P:carbohydrate metabolic process"/>
    <property type="evidence" value="ECO:0007669"/>
    <property type="project" value="InterPro"/>
</dbReference>